<organism evidence="2">
    <name type="scientific">Vecturithrix granuli</name>
    <dbReference type="NCBI Taxonomy" id="1499967"/>
    <lineage>
        <taxon>Bacteria</taxon>
        <taxon>Candidatus Moduliflexota</taxon>
        <taxon>Candidatus Vecturitrichia</taxon>
        <taxon>Candidatus Vecturitrichales</taxon>
        <taxon>Candidatus Vecturitrichaceae</taxon>
        <taxon>Candidatus Vecturithrix</taxon>
    </lineage>
</organism>
<dbReference type="GO" id="GO:0016740">
    <property type="term" value="F:transferase activity"/>
    <property type="evidence" value="ECO:0007669"/>
    <property type="project" value="UniProtKB-KW"/>
</dbReference>
<dbReference type="InterPro" id="IPR029044">
    <property type="entry name" value="Nucleotide-diphossugar_trans"/>
</dbReference>
<dbReference type="Proteomes" id="UP000030661">
    <property type="component" value="Unassembled WGS sequence"/>
</dbReference>
<dbReference type="eggNOG" id="COG1216">
    <property type="taxonomic scope" value="Bacteria"/>
</dbReference>
<dbReference type="CDD" id="cd06433">
    <property type="entry name" value="GT_2_WfgS_like"/>
    <property type="match status" value="1"/>
</dbReference>
<evidence type="ECO:0000313" key="3">
    <source>
        <dbReference type="Proteomes" id="UP000030661"/>
    </source>
</evidence>
<feature type="domain" description="Glycosyltransferase 2-like" evidence="1">
    <location>
        <begin position="78"/>
        <end position="202"/>
    </location>
</feature>
<dbReference type="Pfam" id="PF00535">
    <property type="entry name" value="Glycos_transf_2"/>
    <property type="match status" value="1"/>
</dbReference>
<name>A0A081BTV7_VECG1</name>
<dbReference type="Gene3D" id="3.90.550.10">
    <property type="entry name" value="Spore Coat Polysaccharide Biosynthesis Protein SpsA, Chain A"/>
    <property type="match status" value="1"/>
</dbReference>
<dbReference type="EMBL" id="DF820464">
    <property type="protein sequence ID" value="GAK55762.1"/>
    <property type="molecule type" value="Genomic_DNA"/>
</dbReference>
<dbReference type="PANTHER" id="PTHR43685">
    <property type="entry name" value="GLYCOSYLTRANSFERASE"/>
    <property type="match status" value="1"/>
</dbReference>
<keyword evidence="3" id="KW-1185">Reference proteome</keyword>
<evidence type="ECO:0000259" key="1">
    <source>
        <dbReference type="Pfam" id="PF00535"/>
    </source>
</evidence>
<accession>A0A081BTV7</accession>
<dbReference type="PANTHER" id="PTHR43685:SF11">
    <property type="entry name" value="GLYCOSYLTRANSFERASE TAGX-RELATED"/>
    <property type="match status" value="1"/>
</dbReference>
<keyword evidence="2" id="KW-0808">Transferase</keyword>
<proteinExistence type="predicted"/>
<dbReference type="InterPro" id="IPR001173">
    <property type="entry name" value="Glyco_trans_2-like"/>
</dbReference>
<dbReference type="HOGENOM" id="CLU_025996_21_0_0"/>
<dbReference type="SUPFAM" id="SSF53448">
    <property type="entry name" value="Nucleotide-diphospho-sugar transferases"/>
    <property type="match status" value="1"/>
</dbReference>
<reference evidence="2" key="1">
    <citation type="journal article" date="2015" name="PeerJ">
        <title>First genomic representation of candidate bacterial phylum KSB3 points to enhanced environmental sensing as a trigger of wastewater bulking.</title>
        <authorList>
            <person name="Sekiguchi Y."/>
            <person name="Ohashi A."/>
            <person name="Parks D.H."/>
            <person name="Yamauchi T."/>
            <person name="Tyson G.W."/>
            <person name="Hugenholtz P."/>
        </authorList>
    </citation>
    <scope>NUCLEOTIDE SEQUENCE [LARGE SCALE GENOMIC DNA]</scope>
</reference>
<sequence>MKKSFTAVCRSPWFVLNWCYLRPFLKRITSAKIHVAVCRIRNRFQPSFCQYAPRPLQLPASYSTPIALPAPDRLPVVSIVTPSLNQAAFLERTMQSVLRQNYPKLEYIIMDGASKDGTDRILTSYADQVAYLDSRKDGGQAHALNHGFRYASGEIMAWLNADDLLLPGAIACIVQFFLDHPEVDVVYGHRICIDEEDREIGRWILPSHDPTILSWANYVPQETLFWRRRLWEQVGASVDESYQFALDWELLLRFQKSGANFARIPRFLGAFRVHPAQKTSRLADIGQQEAARLHASAHSRPVEWLEVRYHVRKYLMRTVWQYLLLYMKCCRSGNLSAWK</sequence>
<evidence type="ECO:0000313" key="2">
    <source>
        <dbReference type="EMBL" id="GAK55762.1"/>
    </source>
</evidence>
<dbReference type="STRING" id="1499967.U27_02721"/>
<protein>
    <submittedName>
        <fullName evidence="2">Putative beta-glycosyltransferase protein</fullName>
    </submittedName>
</protein>
<dbReference type="InterPro" id="IPR050834">
    <property type="entry name" value="Glycosyltransf_2"/>
</dbReference>
<gene>
    <name evidence="2" type="ORF">U27_02721</name>
</gene>
<dbReference type="AlphaFoldDB" id="A0A081BTV7"/>